<reference evidence="6 7" key="1">
    <citation type="submission" date="2019-04" db="EMBL/GenBank/DDBJ databases">
        <authorList>
            <person name="Feng G."/>
            <person name="Zhang J."/>
            <person name="Zhu H."/>
        </authorList>
    </citation>
    <scope>NUCLEOTIDE SEQUENCE [LARGE SCALE GENOMIC DNA]</scope>
    <source>
        <strain evidence="6 7">92R-1</strain>
    </source>
</reference>
<dbReference type="CDD" id="cd00616">
    <property type="entry name" value="AHBA_syn"/>
    <property type="match status" value="1"/>
</dbReference>
<keyword evidence="7" id="KW-1185">Reference proteome</keyword>
<dbReference type="PIRSF" id="PIRSF000390">
    <property type="entry name" value="PLP_StrS"/>
    <property type="match status" value="1"/>
</dbReference>
<evidence type="ECO:0000256" key="3">
    <source>
        <dbReference type="PIRSR" id="PIRSR000390-1"/>
    </source>
</evidence>
<evidence type="ECO:0000256" key="2">
    <source>
        <dbReference type="ARBA" id="ARBA00037999"/>
    </source>
</evidence>
<dbReference type="InterPro" id="IPR000653">
    <property type="entry name" value="DegT/StrS_aminotransferase"/>
</dbReference>
<evidence type="ECO:0000313" key="6">
    <source>
        <dbReference type="EMBL" id="TGE07938.1"/>
    </source>
</evidence>
<evidence type="ECO:0000256" key="4">
    <source>
        <dbReference type="PIRSR" id="PIRSR000390-2"/>
    </source>
</evidence>
<keyword evidence="6" id="KW-0808">Transferase</keyword>
<dbReference type="PANTHER" id="PTHR30244:SF36">
    <property type="entry name" value="3-OXO-GLUCOSE-6-PHOSPHATE:GLUTAMATE AMINOTRANSFERASE"/>
    <property type="match status" value="1"/>
</dbReference>
<dbReference type="GO" id="GO:0000271">
    <property type="term" value="P:polysaccharide biosynthetic process"/>
    <property type="evidence" value="ECO:0007669"/>
    <property type="project" value="TreeGrafter"/>
</dbReference>
<dbReference type="InterPro" id="IPR015422">
    <property type="entry name" value="PyrdxlP-dep_Trfase_small"/>
</dbReference>
<dbReference type="OrthoDB" id="9804264at2"/>
<dbReference type="PANTHER" id="PTHR30244">
    <property type="entry name" value="TRANSAMINASE"/>
    <property type="match status" value="1"/>
</dbReference>
<dbReference type="AlphaFoldDB" id="A0A4Z0P7K7"/>
<dbReference type="Proteomes" id="UP000298337">
    <property type="component" value="Unassembled WGS sequence"/>
</dbReference>
<keyword evidence="1 4" id="KW-0663">Pyridoxal phosphate</keyword>
<dbReference type="RefSeq" id="WP_135433493.1">
    <property type="nucleotide sequence ID" value="NZ_SRLA01000002.1"/>
</dbReference>
<proteinExistence type="inferred from homology"/>
<dbReference type="GO" id="GO:0008483">
    <property type="term" value="F:transaminase activity"/>
    <property type="evidence" value="ECO:0007669"/>
    <property type="project" value="UniProtKB-KW"/>
</dbReference>
<name>A0A4Z0P7K7_9BACT</name>
<sequence>MNIPFLSFSGQHDPIRAEVLAAMARVYDSKWYVLGQEVEQFEAAYAAFNEVGHCIGVGNGLDALHLSLRALEIGPGDEVIVPSNTYIATWLAVSYVGATIVPVEPRLDTYNLDPQLLEAAITPRTRAIIPVHLYGQACEMKAIMSVAHQHNLYVIEDNAQAHGATYNGQLTGSFGHLNATSFYPGKNLGALGDAGAVTSNNPGLAQRIKALRNYGSTEKYLNNIIGYNSRLDELQAAVLSAKLPHLSAWTAQRQQISAWYTEMLADIPGLTLPHTAPGCSHVFHVYVVRTMQRDALQQFLATSDIGTLVHYPVPPHQQLAYEHLGWGQGRFPVAEELARTSLSLPVWPGLTADQVAFIAKQVRLFFEAQPNKY</sequence>
<dbReference type="InterPro" id="IPR015421">
    <property type="entry name" value="PyrdxlP-dep_Trfase_major"/>
</dbReference>
<evidence type="ECO:0000256" key="1">
    <source>
        <dbReference type="ARBA" id="ARBA00022898"/>
    </source>
</evidence>
<evidence type="ECO:0000313" key="7">
    <source>
        <dbReference type="Proteomes" id="UP000298337"/>
    </source>
</evidence>
<comment type="caution">
    <text evidence="6">The sequence shown here is derived from an EMBL/GenBank/DDBJ whole genome shotgun (WGS) entry which is preliminary data.</text>
</comment>
<accession>A0A4Z0P7K7</accession>
<keyword evidence="6" id="KW-0032">Aminotransferase</keyword>
<dbReference type="GO" id="GO:0030170">
    <property type="term" value="F:pyridoxal phosphate binding"/>
    <property type="evidence" value="ECO:0007669"/>
    <property type="project" value="TreeGrafter"/>
</dbReference>
<feature type="modified residue" description="N6-(pyridoxal phosphate)lysine" evidence="4">
    <location>
        <position position="186"/>
    </location>
</feature>
<comment type="similarity">
    <text evidence="2 5">Belongs to the DegT/DnrJ/EryC1 family.</text>
</comment>
<dbReference type="SUPFAM" id="SSF53383">
    <property type="entry name" value="PLP-dependent transferases"/>
    <property type="match status" value="1"/>
</dbReference>
<feature type="active site" description="Proton acceptor" evidence="3">
    <location>
        <position position="186"/>
    </location>
</feature>
<dbReference type="Gene3D" id="3.40.640.10">
    <property type="entry name" value="Type I PLP-dependent aspartate aminotransferase-like (Major domain)"/>
    <property type="match status" value="1"/>
</dbReference>
<organism evidence="6 7">
    <name type="scientific">Hymenobacter fodinae</name>
    <dbReference type="NCBI Taxonomy" id="2510796"/>
    <lineage>
        <taxon>Bacteria</taxon>
        <taxon>Pseudomonadati</taxon>
        <taxon>Bacteroidota</taxon>
        <taxon>Cytophagia</taxon>
        <taxon>Cytophagales</taxon>
        <taxon>Hymenobacteraceae</taxon>
        <taxon>Hymenobacter</taxon>
    </lineage>
</organism>
<gene>
    <name evidence="6" type="ORF">EU556_09325</name>
</gene>
<dbReference type="Pfam" id="PF01041">
    <property type="entry name" value="DegT_DnrJ_EryC1"/>
    <property type="match status" value="1"/>
</dbReference>
<dbReference type="InterPro" id="IPR015424">
    <property type="entry name" value="PyrdxlP-dep_Trfase"/>
</dbReference>
<protein>
    <submittedName>
        <fullName evidence="6">DegT/DnrJ/EryC1/StrS family aminotransferase</fullName>
    </submittedName>
</protein>
<dbReference type="Gene3D" id="3.90.1150.10">
    <property type="entry name" value="Aspartate Aminotransferase, domain 1"/>
    <property type="match status" value="1"/>
</dbReference>
<dbReference type="EMBL" id="SRLA01000002">
    <property type="protein sequence ID" value="TGE07938.1"/>
    <property type="molecule type" value="Genomic_DNA"/>
</dbReference>
<evidence type="ECO:0000256" key="5">
    <source>
        <dbReference type="RuleBase" id="RU004508"/>
    </source>
</evidence>